<keyword evidence="6" id="KW-1185">Reference proteome</keyword>
<dbReference type="RefSeq" id="WP_219157074.1">
    <property type="nucleotide sequence ID" value="NZ_JAHWQX010000001.1"/>
</dbReference>
<name>A0ABS6WIC7_9HYPH</name>
<reference evidence="5" key="1">
    <citation type="submission" date="2021-07" db="EMBL/GenBank/DDBJ databases">
        <title>Pseudohoeflea marina sp. nov. a polyhydroxyalcanoate-producing bacterium.</title>
        <authorList>
            <person name="Zheng W."/>
            <person name="Yu S."/>
            <person name="Huang Y."/>
        </authorList>
    </citation>
    <scope>NUCLEOTIDE SEQUENCE</scope>
    <source>
        <strain evidence="5">DP4N28-3</strain>
    </source>
</reference>
<dbReference type="InterPro" id="IPR002104">
    <property type="entry name" value="Integrase_catalytic"/>
</dbReference>
<sequence>MLPLYDHFGKMQVRKITAPMIRDAARILYPKASAATRNRQVITPMCAVINRAAKRGLCAPIKAERFKVKRTTRAAGDMEFATRFAKAATNEGKPLLGAAALFLFTTGARPSEMMGLTWSDLDLAAGTATIGTRKTGENGPEVRYRTVYLVPAVVAALASIKPEDRHIRLVFGYPAKGTFYMHWRKLVAAHGLPKLTPHEAGRHGFGTELMIRQGIDPVTTAELGGWESPRMLMDRYAHPEAGRSLIMDVFAGKKRGGE</sequence>
<keyword evidence="2" id="KW-0229">DNA integration</keyword>
<dbReference type="CDD" id="cd00796">
    <property type="entry name" value="INT_Rci_Hp1_C"/>
    <property type="match status" value="1"/>
</dbReference>
<dbReference type="Pfam" id="PF00589">
    <property type="entry name" value="Phage_integrase"/>
    <property type="match status" value="1"/>
</dbReference>
<gene>
    <name evidence="5" type="ORF">KY465_00145</name>
</gene>
<protein>
    <submittedName>
        <fullName evidence="5">Site-specific integrase</fullName>
    </submittedName>
</protein>
<dbReference type="PANTHER" id="PTHR30349:SF41">
    <property type="entry name" value="INTEGRASE_RECOMBINASE PROTEIN MJ0367-RELATED"/>
    <property type="match status" value="1"/>
</dbReference>
<evidence type="ECO:0000313" key="6">
    <source>
        <dbReference type="Proteomes" id="UP001430804"/>
    </source>
</evidence>
<organism evidence="5 6">
    <name type="scientific">Pseudohoeflea coraliihabitans</name>
    <dbReference type="NCBI Taxonomy" id="2860393"/>
    <lineage>
        <taxon>Bacteria</taxon>
        <taxon>Pseudomonadati</taxon>
        <taxon>Pseudomonadota</taxon>
        <taxon>Alphaproteobacteria</taxon>
        <taxon>Hyphomicrobiales</taxon>
        <taxon>Rhizobiaceae</taxon>
        <taxon>Pseudohoeflea</taxon>
    </lineage>
</organism>
<dbReference type="PROSITE" id="PS51898">
    <property type="entry name" value="TYR_RECOMBINASE"/>
    <property type="match status" value="1"/>
</dbReference>
<keyword evidence="3" id="KW-0238">DNA-binding</keyword>
<feature type="domain" description="Tyr recombinase" evidence="4">
    <location>
        <begin position="71"/>
        <end position="251"/>
    </location>
</feature>
<evidence type="ECO:0000256" key="1">
    <source>
        <dbReference type="ARBA" id="ARBA00008857"/>
    </source>
</evidence>
<accession>A0ABS6WIC7</accession>
<evidence type="ECO:0000256" key="2">
    <source>
        <dbReference type="ARBA" id="ARBA00022908"/>
    </source>
</evidence>
<evidence type="ECO:0000256" key="3">
    <source>
        <dbReference type="ARBA" id="ARBA00023125"/>
    </source>
</evidence>
<dbReference type="Proteomes" id="UP001430804">
    <property type="component" value="Unassembled WGS sequence"/>
</dbReference>
<comment type="similarity">
    <text evidence="1">Belongs to the 'phage' integrase family.</text>
</comment>
<dbReference type="InterPro" id="IPR050090">
    <property type="entry name" value="Tyrosine_recombinase_XerCD"/>
</dbReference>
<evidence type="ECO:0000259" key="4">
    <source>
        <dbReference type="PROSITE" id="PS51898"/>
    </source>
</evidence>
<dbReference type="PANTHER" id="PTHR30349">
    <property type="entry name" value="PHAGE INTEGRASE-RELATED"/>
    <property type="match status" value="1"/>
</dbReference>
<proteinExistence type="inferred from homology"/>
<comment type="caution">
    <text evidence="5">The sequence shown here is derived from an EMBL/GenBank/DDBJ whole genome shotgun (WGS) entry which is preliminary data.</text>
</comment>
<dbReference type="EMBL" id="JAHWQX010000001">
    <property type="protein sequence ID" value="MBW3095681.1"/>
    <property type="molecule type" value="Genomic_DNA"/>
</dbReference>
<evidence type="ECO:0000313" key="5">
    <source>
        <dbReference type="EMBL" id="MBW3095681.1"/>
    </source>
</evidence>